<evidence type="ECO:0000256" key="6">
    <source>
        <dbReference type="ARBA" id="ARBA00022989"/>
    </source>
</evidence>
<evidence type="ECO:0000256" key="4">
    <source>
        <dbReference type="ARBA" id="ARBA00022475"/>
    </source>
</evidence>
<reference evidence="10 11" key="1">
    <citation type="journal article" date="2014" name="BMC Genomics">
        <title>Comparison of environmental and isolate Sulfobacillus genomes reveals diverse carbon, sulfur, nitrogen, and hydrogen metabolisms.</title>
        <authorList>
            <person name="Justice N.B."/>
            <person name="Norman A."/>
            <person name="Brown C.T."/>
            <person name="Singh A."/>
            <person name="Thomas B.C."/>
            <person name="Banfield J.F."/>
        </authorList>
    </citation>
    <scope>NUCLEOTIDE SEQUENCE [LARGE SCALE GENOMIC DNA]</scope>
    <source>
        <strain evidence="10">AMDSBA4</strain>
    </source>
</reference>
<dbReference type="InterPro" id="IPR011701">
    <property type="entry name" value="MFS"/>
</dbReference>
<feature type="transmembrane region" description="Helical" evidence="8">
    <location>
        <begin position="196"/>
        <end position="214"/>
    </location>
</feature>
<evidence type="ECO:0000313" key="11">
    <source>
        <dbReference type="Proteomes" id="UP000242972"/>
    </source>
</evidence>
<dbReference type="Proteomes" id="UP000242972">
    <property type="component" value="Unassembled WGS sequence"/>
</dbReference>
<evidence type="ECO:0000256" key="1">
    <source>
        <dbReference type="ARBA" id="ARBA00004651"/>
    </source>
</evidence>
<dbReference type="PANTHER" id="PTHR42718">
    <property type="entry name" value="MAJOR FACILITATOR SUPERFAMILY MULTIDRUG TRANSPORTER MFSC"/>
    <property type="match status" value="1"/>
</dbReference>
<feature type="domain" description="Major facilitator superfamily (MFS) profile" evidence="9">
    <location>
        <begin position="40"/>
        <end position="495"/>
    </location>
</feature>
<evidence type="ECO:0000256" key="5">
    <source>
        <dbReference type="ARBA" id="ARBA00022692"/>
    </source>
</evidence>
<feature type="transmembrane region" description="Helical" evidence="8">
    <location>
        <begin position="226"/>
        <end position="245"/>
    </location>
</feature>
<evidence type="ECO:0000256" key="3">
    <source>
        <dbReference type="ARBA" id="ARBA00022448"/>
    </source>
</evidence>
<dbReference type="PANTHER" id="PTHR42718:SF9">
    <property type="entry name" value="MAJOR FACILITATOR SUPERFAMILY MULTIDRUG TRANSPORTER MFSC"/>
    <property type="match status" value="1"/>
</dbReference>
<dbReference type="Pfam" id="PF07690">
    <property type="entry name" value="MFS_1"/>
    <property type="match status" value="1"/>
</dbReference>
<keyword evidence="4" id="KW-1003">Cell membrane</keyword>
<dbReference type="AlphaFoldDB" id="A0A2T2XEB9"/>
<feature type="transmembrane region" description="Helical" evidence="8">
    <location>
        <begin position="169"/>
        <end position="190"/>
    </location>
</feature>
<dbReference type="InterPro" id="IPR004638">
    <property type="entry name" value="EmrB-like"/>
</dbReference>
<comment type="similarity">
    <text evidence="2">Belongs to the major facilitator superfamily. EmrB family.</text>
</comment>
<dbReference type="PROSITE" id="PS50850">
    <property type="entry name" value="MFS"/>
    <property type="match status" value="1"/>
</dbReference>
<organism evidence="10 11">
    <name type="scientific">Sulfobacillus benefaciens</name>
    <dbReference type="NCBI Taxonomy" id="453960"/>
    <lineage>
        <taxon>Bacteria</taxon>
        <taxon>Bacillati</taxon>
        <taxon>Bacillota</taxon>
        <taxon>Clostridia</taxon>
        <taxon>Eubacteriales</taxon>
        <taxon>Clostridiales Family XVII. Incertae Sedis</taxon>
        <taxon>Sulfobacillus</taxon>
    </lineage>
</organism>
<evidence type="ECO:0000256" key="2">
    <source>
        <dbReference type="ARBA" id="ARBA00008537"/>
    </source>
</evidence>
<feature type="transmembrane region" description="Helical" evidence="8">
    <location>
        <begin position="325"/>
        <end position="345"/>
    </location>
</feature>
<keyword evidence="6 8" id="KW-1133">Transmembrane helix</keyword>
<dbReference type="CDD" id="cd17321">
    <property type="entry name" value="MFS_MMR_MDR_like"/>
    <property type="match status" value="1"/>
</dbReference>
<keyword evidence="5 8" id="KW-0812">Transmembrane</keyword>
<feature type="transmembrane region" description="Helical" evidence="8">
    <location>
        <begin position="296"/>
        <end position="319"/>
    </location>
</feature>
<feature type="transmembrane region" description="Helical" evidence="8">
    <location>
        <begin position="471"/>
        <end position="489"/>
    </location>
</feature>
<dbReference type="GO" id="GO:0005886">
    <property type="term" value="C:plasma membrane"/>
    <property type="evidence" value="ECO:0007669"/>
    <property type="project" value="UniProtKB-SubCell"/>
</dbReference>
<proteinExistence type="inferred from homology"/>
<keyword evidence="3" id="KW-0813">Transport</keyword>
<evidence type="ECO:0000256" key="7">
    <source>
        <dbReference type="ARBA" id="ARBA00023136"/>
    </source>
</evidence>
<dbReference type="SUPFAM" id="SSF103473">
    <property type="entry name" value="MFS general substrate transporter"/>
    <property type="match status" value="2"/>
</dbReference>
<dbReference type="NCBIfam" id="TIGR00711">
    <property type="entry name" value="efflux_EmrB"/>
    <property type="match status" value="1"/>
</dbReference>
<feature type="transmembrane region" description="Helical" evidence="8">
    <location>
        <begin position="36"/>
        <end position="55"/>
    </location>
</feature>
<comment type="caution">
    <text evidence="10">The sequence shown here is derived from an EMBL/GenBank/DDBJ whole genome shotgun (WGS) entry which is preliminary data.</text>
</comment>
<protein>
    <submittedName>
        <fullName evidence="10">MFS transporter</fullName>
    </submittedName>
</protein>
<sequence>MFGGIAVAQGSAHSASGLRHLWQTLPLEKYTARPNYIWLVVGTVCIGAFMAALDASIVNVALPIMSTSFHATASVVGWVLISYLLTLATLLTLFGRMADMLGRRPLYTFGFLVFILGSATCGAAVNLPMLIVSRVFQAAGAAMLQANSVAIITATVPPSVRGKAIGFQGSAQAIGLSLGPAIGGALIGLFGWRAIFYVNVPVGLIGTIMAGMILPKDKISGAKATFDWWGTILFTPFLVALMLALTEGNVWHWDSPAIIGLFVAAIVLLVAFLLREKSFRAPLVDLKLFKIPIFSMGNFTGLLSYLAMFGVLFLMPFFFERVSGFNSALTGLILTSVPLGMTVVAPKAGGLADRYGSRLLTTVGMAVTGFAALFLAFSVSIHADIIFMIAELVFVGVGLGIFTPPNNSSVMGSLPSDRLGVGGGILNMARSLGMAMGTALSSTLMAAFLIMHGGTESAGGPKPPWIPSIRYALFVLVFLSLVAALMSLFRVQGESKNNEHEAMPMEW</sequence>
<dbReference type="EMBL" id="PXYW01000031">
    <property type="protein sequence ID" value="PSR32818.1"/>
    <property type="molecule type" value="Genomic_DNA"/>
</dbReference>
<evidence type="ECO:0000256" key="8">
    <source>
        <dbReference type="SAM" id="Phobius"/>
    </source>
</evidence>
<dbReference type="GO" id="GO:0022857">
    <property type="term" value="F:transmembrane transporter activity"/>
    <property type="evidence" value="ECO:0007669"/>
    <property type="project" value="InterPro"/>
</dbReference>
<dbReference type="PRINTS" id="PR01036">
    <property type="entry name" value="TCRTETB"/>
</dbReference>
<gene>
    <name evidence="10" type="ORF">C7B46_12665</name>
</gene>
<feature type="transmembrane region" description="Helical" evidence="8">
    <location>
        <begin position="357"/>
        <end position="379"/>
    </location>
</feature>
<dbReference type="InterPro" id="IPR020846">
    <property type="entry name" value="MFS_dom"/>
</dbReference>
<feature type="transmembrane region" description="Helical" evidence="8">
    <location>
        <begin position="432"/>
        <end position="451"/>
    </location>
</feature>
<comment type="subcellular location">
    <subcellularLocation>
        <location evidence="1">Cell membrane</location>
        <topology evidence="1">Multi-pass membrane protein</topology>
    </subcellularLocation>
</comment>
<evidence type="ECO:0000259" key="9">
    <source>
        <dbReference type="PROSITE" id="PS50850"/>
    </source>
</evidence>
<dbReference type="InterPro" id="IPR036259">
    <property type="entry name" value="MFS_trans_sf"/>
</dbReference>
<dbReference type="Gene3D" id="1.20.1250.20">
    <property type="entry name" value="MFS general substrate transporter like domains"/>
    <property type="match status" value="1"/>
</dbReference>
<feature type="transmembrane region" description="Helical" evidence="8">
    <location>
        <begin position="75"/>
        <end position="94"/>
    </location>
</feature>
<accession>A0A2T2XEB9</accession>
<evidence type="ECO:0000313" key="10">
    <source>
        <dbReference type="EMBL" id="PSR32818.1"/>
    </source>
</evidence>
<feature type="transmembrane region" description="Helical" evidence="8">
    <location>
        <begin position="106"/>
        <end position="129"/>
    </location>
</feature>
<feature type="transmembrane region" description="Helical" evidence="8">
    <location>
        <begin position="257"/>
        <end position="275"/>
    </location>
</feature>
<name>A0A2T2XEB9_9FIRM</name>
<keyword evidence="7 8" id="KW-0472">Membrane</keyword>
<dbReference type="Gene3D" id="1.20.1720.10">
    <property type="entry name" value="Multidrug resistance protein D"/>
    <property type="match status" value="1"/>
</dbReference>